<evidence type="ECO:0000313" key="5">
    <source>
        <dbReference type="Proteomes" id="UP000070319"/>
    </source>
</evidence>
<dbReference type="PANTHER" id="PTHR12110:SF41">
    <property type="entry name" value="INOSOSE DEHYDRATASE"/>
    <property type="match status" value="1"/>
</dbReference>
<proteinExistence type="predicted"/>
<keyword evidence="1" id="KW-0732">Signal</keyword>
<evidence type="ECO:0000256" key="1">
    <source>
        <dbReference type="SAM" id="SignalP"/>
    </source>
</evidence>
<protein>
    <recommendedName>
        <fullName evidence="6">DUF1080 domain-containing protein</fullName>
    </recommendedName>
</protein>
<dbReference type="InterPro" id="IPR036237">
    <property type="entry name" value="Xyl_isomerase-like_sf"/>
</dbReference>
<dbReference type="InterPro" id="IPR010496">
    <property type="entry name" value="AL/BT2_dom"/>
</dbReference>
<comment type="caution">
    <text evidence="4">The sequence shown here is derived from an EMBL/GenBank/DDBJ whole genome shotgun (WGS) entry which is preliminary data.</text>
</comment>
<dbReference type="Pfam" id="PF01261">
    <property type="entry name" value="AP_endonuc_2"/>
    <property type="match status" value="1"/>
</dbReference>
<dbReference type="AlphaFoldDB" id="A0A139LPM2"/>
<dbReference type="Proteomes" id="UP000070319">
    <property type="component" value="Unassembled WGS sequence"/>
</dbReference>
<dbReference type="SUPFAM" id="SSF51658">
    <property type="entry name" value="Xylose isomerase-like"/>
    <property type="match status" value="1"/>
</dbReference>
<feature type="chain" id="PRO_5007487452" description="DUF1080 domain-containing protein" evidence="1">
    <location>
        <begin position="23"/>
        <end position="667"/>
    </location>
</feature>
<reference evidence="4 5" key="1">
    <citation type="submission" date="2016-02" db="EMBL/GenBank/DDBJ databases">
        <authorList>
            <person name="Wen L."/>
            <person name="He K."/>
            <person name="Yang H."/>
        </authorList>
    </citation>
    <scope>NUCLEOTIDE SEQUENCE [LARGE SCALE GENOMIC DNA]</scope>
    <source>
        <strain evidence="4 5">KLE1704</strain>
    </source>
</reference>
<dbReference type="InterPro" id="IPR013022">
    <property type="entry name" value="Xyl_isomerase-like_TIM-brl"/>
</dbReference>
<organism evidence="4">
    <name type="scientific">Bacteroides intestinalis</name>
    <dbReference type="NCBI Taxonomy" id="329854"/>
    <lineage>
        <taxon>Bacteria</taxon>
        <taxon>Pseudomonadati</taxon>
        <taxon>Bacteroidota</taxon>
        <taxon>Bacteroidia</taxon>
        <taxon>Bacteroidales</taxon>
        <taxon>Bacteroidaceae</taxon>
        <taxon>Bacteroides</taxon>
    </lineage>
</organism>
<dbReference type="Gene3D" id="2.60.120.560">
    <property type="entry name" value="Exo-inulinase, domain 1"/>
    <property type="match status" value="1"/>
</dbReference>
<dbReference type="Gene3D" id="2.60.120.260">
    <property type="entry name" value="Galactose-binding domain-like"/>
    <property type="match status" value="1"/>
</dbReference>
<dbReference type="PANTHER" id="PTHR12110">
    <property type="entry name" value="HYDROXYPYRUVATE ISOMERASE"/>
    <property type="match status" value="1"/>
</dbReference>
<dbReference type="PATRIC" id="fig|329854.7.peg.1469"/>
<dbReference type="EMBL" id="LTDF01000058">
    <property type="protein sequence ID" value="KXT53401.1"/>
    <property type="molecule type" value="Genomic_DNA"/>
</dbReference>
<gene>
    <name evidence="4" type="ORF">HMPREF2531_01441</name>
</gene>
<dbReference type="Gene3D" id="3.20.20.150">
    <property type="entry name" value="Divalent-metal-dependent TIM barrel enzymes"/>
    <property type="match status" value="1"/>
</dbReference>
<dbReference type="RefSeq" id="WP_061434990.1">
    <property type="nucleotide sequence ID" value="NZ_KQ968688.1"/>
</dbReference>
<accession>A0A139LPM2</accession>
<feature type="domain" description="Xylose isomerase-like TIM barrel" evidence="2">
    <location>
        <begin position="60"/>
        <end position="285"/>
    </location>
</feature>
<dbReference type="InterPro" id="IPR050312">
    <property type="entry name" value="IolE/XylAMocC-like"/>
</dbReference>
<evidence type="ECO:0000259" key="2">
    <source>
        <dbReference type="Pfam" id="PF01261"/>
    </source>
</evidence>
<evidence type="ECO:0008006" key="6">
    <source>
        <dbReference type="Google" id="ProtNLM"/>
    </source>
</evidence>
<feature type="signal peptide" evidence="1">
    <location>
        <begin position="1"/>
        <end position="22"/>
    </location>
</feature>
<feature type="domain" description="3-keto-alpha-glucoside-1,2-lyase/3-keto-2-hydroxy-glucal hydratase" evidence="3">
    <location>
        <begin position="468"/>
        <end position="664"/>
    </location>
</feature>
<dbReference type="GO" id="GO:0016787">
    <property type="term" value="F:hydrolase activity"/>
    <property type="evidence" value="ECO:0007669"/>
    <property type="project" value="InterPro"/>
</dbReference>
<sequence length="667" mass="76474">MKNMSHYLQLILIMLFSFGATANGYAQNKKTNIASDFDKVGWKVGIQSYTFTRYSLFDAIDAAADLGLKYVEATIWQTIERGKEERFNPWQMSEETKQKIKNKCLEKDITLTSFYCRPSKEDAENGQTEKLFQFCKEWHISLTTDPVRIAEGPGSMDFYDELCQKYGVYMFLTNHPKAHGSPYWNPVDVLADCKNRSKYIGASVDVGHFMRDGTNVYEAVRSYTDAGRMYHFHFRDVDRCDKEGKDVALGEGAAQIKELLTYLYEKGATPVIVFEYERDQDEPLKYVTPSVGYLHQLSKELFGNRKAKNSNKNETVKLWAQNARTEGGLKVYDKDTLATIHGWNNTDQLISWNTFSKKGNYIVRMKYAEPYQGSALTVTAGQQQLATLIQPTNNWNEYREMDLGVINIPVTGEIDIKLQGIQLSLAKDEKGRLVHKEALPDVQCLSLIPTKEKATSTPMDILKGFKGKPLFNGKTFKGWTGNNGDNSMKWFRIEEGAIIGGSIEKDIPKNEFLRSDREYSNFELRLKFKINCADDSYNAGIQFRSQPQTEKNKEHEMIGYQADIISWKKGALYDEQRRWDFLGTPLCKNPDYNPKEWNSYIIRCEGPRIRIWLNGTQTLDYIEPFSDCPHPDAQIGKIPLTGYIALQIHEGKACEAIYKDIEIEKIK</sequence>
<dbReference type="Pfam" id="PF06439">
    <property type="entry name" value="3keto-disac_hyd"/>
    <property type="match status" value="1"/>
</dbReference>
<evidence type="ECO:0000259" key="3">
    <source>
        <dbReference type="Pfam" id="PF06439"/>
    </source>
</evidence>
<name>A0A139LPM2_9BACE</name>
<evidence type="ECO:0000313" key="4">
    <source>
        <dbReference type="EMBL" id="KXT53401.1"/>
    </source>
</evidence>